<dbReference type="Pfam" id="PF16153">
    <property type="entry name" value="DUF4861"/>
    <property type="match status" value="1"/>
</dbReference>
<evidence type="ECO:0000313" key="2">
    <source>
        <dbReference type="EMBL" id="PZX12336.1"/>
    </source>
</evidence>
<evidence type="ECO:0000256" key="1">
    <source>
        <dbReference type="SAM" id="SignalP"/>
    </source>
</evidence>
<evidence type="ECO:0000313" key="3">
    <source>
        <dbReference type="Proteomes" id="UP000249239"/>
    </source>
</evidence>
<feature type="chain" id="PRO_5016115421" evidence="1">
    <location>
        <begin position="18"/>
        <end position="407"/>
    </location>
</feature>
<accession>A0A2W7NGS3</accession>
<proteinExistence type="predicted"/>
<feature type="signal peptide" evidence="1">
    <location>
        <begin position="1"/>
        <end position="17"/>
    </location>
</feature>
<reference evidence="2 3" key="1">
    <citation type="submission" date="2018-06" db="EMBL/GenBank/DDBJ databases">
        <title>Genomic Encyclopedia of Archaeal and Bacterial Type Strains, Phase II (KMG-II): from individual species to whole genera.</title>
        <authorList>
            <person name="Goeker M."/>
        </authorList>
    </citation>
    <scope>NUCLEOTIDE SEQUENCE [LARGE SCALE GENOMIC DNA]</scope>
    <source>
        <strain evidence="2 3">DSM 6779</strain>
    </source>
</reference>
<dbReference type="AlphaFoldDB" id="A0A2W7NGS3"/>
<dbReference type="PROSITE" id="PS51257">
    <property type="entry name" value="PROKAR_LIPOPROTEIN"/>
    <property type="match status" value="1"/>
</dbReference>
<dbReference type="InterPro" id="IPR032342">
    <property type="entry name" value="DUF4861"/>
</dbReference>
<keyword evidence="3" id="KW-1185">Reference proteome</keyword>
<sequence length="407" mass="45573">MLMKLSKLIPLAGLLTACSTSPILTITNPGEQPLQDMSVTVPRTTITNKLPKLSNSQLILAITDTGDTIPCQFDDMNGDEEWDEMVLLMNLPAKANTHVQLKAIDENQRPKFPTRTNYRFGSQQPPYRDIVGEKRLKSNDSPTISEIYQMEGPAWENDLVGFRNYYDARNGIDIFGKKTNEMALDSAGIRTQNYHEMDNWGMDILKVANSLGAGAIAIATGDTMYRVGPCLEGDVNLITQGPVRTILEFTFKGIPTADSITYDVRHRISIYAGEHFYRSQTWLLNPRGNEKIVTGIVHKHDLALMSDEHGLYKIFGTHGAQAYKGENLGLGLLTPKASFNKNYTSRMTGDGITETYLVEINTTNNNPAEHYFFSGWSYQDEQFNNPEYFMTQMKAAANKLSTIITVQ</sequence>
<gene>
    <name evidence="2" type="ORF">LX69_02927</name>
</gene>
<organism evidence="2 3">
    <name type="scientific">Breznakibacter xylanolyticus</name>
    <dbReference type="NCBI Taxonomy" id="990"/>
    <lineage>
        <taxon>Bacteria</taxon>
        <taxon>Pseudomonadati</taxon>
        <taxon>Bacteroidota</taxon>
        <taxon>Bacteroidia</taxon>
        <taxon>Marinilabiliales</taxon>
        <taxon>Marinilabiliaceae</taxon>
        <taxon>Breznakibacter</taxon>
    </lineage>
</organism>
<dbReference type="EMBL" id="QKZK01000032">
    <property type="protein sequence ID" value="PZX12336.1"/>
    <property type="molecule type" value="Genomic_DNA"/>
</dbReference>
<keyword evidence="1" id="KW-0732">Signal</keyword>
<dbReference type="Proteomes" id="UP000249239">
    <property type="component" value="Unassembled WGS sequence"/>
</dbReference>
<protein>
    <submittedName>
        <fullName evidence="2">Uncharacterized protein DUF4861</fullName>
    </submittedName>
</protein>
<comment type="caution">
    <text evidence="2">The sequence shown here is derived from an EMBL/GenBank/DDBJ whole genome shotgun (WGS) entry which is preliminary data.</text>
</comment>
<name>A0A2W7NGS3_9BACT</name>